<keyword evidence="1" id="KW-0808">Transferase</keyword>
<dbReference type="EMBL" id="AP024085">
    <property type="protein sequence ID" value="BCL56535.1"/>
    <property type="molecule type" value="Genomic_DNA"/>
</dbReference>
<sequence length="96" mass="10604">MKKLLIMCGAGHATSTVVRTKVNRWLKEEGLENKVEIKQSAVGQELESIKNGEYDIVLSTTQVPDDIKDKVIMGVQLLTGFGAEAVYVSLKEKILK</sequence>
<dbReference type="InterPro" id="IPR036095">
    <property type="entry name" value="PTS_EIIB-like_sf"/>
</dbReference>
<reference evidence="4" key="1">
    <citation type="submission" date="2020-09" db="EMBL/GenBank/DDBJ databases">
        <title>Complete genome sequencing of Faecalibacillus intestinalis strain 14EGH31.</title>
        <authorList>
            <person name="Sakamoto M."/>
            <person name="Murakami T."/>
            <person name="Mori H."/>
        </authorList>
    </citation>
    <scope>NUCLEOTIDE SEQUENCE [LARGE SCALE GENOMIC DNA]</scope>
    <source>
        <strain evidence="4">14EGH31</strain>
    </source>
</reference>
<proteinExistence type="predicted"/>
<accession>A0A7I8E1V5</accession>
<dbReference type="KEGG" id="fit:Fi14EGH31_02470"/>
<organism evidence="3 4">
    <name type="scientific">Faecalibacillus intestinalis</name>
    <dbReference type="NCBI Taxonomy" id="1982626"/>
    <lineage>
        <taxon>Bacteria</taxon>
        <taxon>Bacillati</taxon>
        <taxon>Bacillota</taxon>
        <taxon>Erysipelotrichia</taxon>
        <taxon>Erysipelotrichales</taxon>
        <taxon>Coprobacillaceae</taxon>
        <taxon>Faecalibacillus</taxon>
    </lineage>
</organism>
<evidence type="ECO:0000259" key="2">
    <source>
        <dbReference type="PROSITE" id="PS51099"/>
    </source>
</evidence>
<dbReference type="RefSeq" id="WP_200765057.1">
    <property type="nucleotide sequence ID" value="NZ_AP024085.1"/>
</dbReference>
<dbReference type="Proteomes" id="UP000593842">
    <property type="component" value="Chromosome"/>
</dbReference>
<dbReference type="CDD" id="cd05566">
    <property type="entry name" value="PTS_IIB_galactitol"/>
    <property type="match status" value="1"/>
</dbReference>
<dbReference type="GeneID" id="70578654"/>
<name>A0A7I8E1V5_9FIRM</name>
<dbReference type="Pfam" id="PF02302">
    <property type="entry name" value="PTS_IIB"/>
    <property type="match status" value="1"/>
</dbReference>
<dbReference type="PROSITE" id="PS51099">
    <property type="entry name" value="PTS_EIIB_TYPE_2"/>
    <property type="match status" value="1"/>
</dbReference>
<dbReference type="InterPro" id="IPR003501">
    <property type="entry name" value="PTS_EIIB_2/3"/>
</dbReference>
<protein>
    <submittedName>
        <fullName evidence="3">PTS galactitol transporter subunit IIB</fullName>
    </submittedName>
</protein>
<dbReference type="SUPFAM" id="SSF52794">
    <property type="entry name" value="PTS system IIB component-like"/>
    <property type="match status" value="1"/>
</dbReference>
<dbReference type="InterPro" id="IPR013011">
    <property type="entry name" value="PTS_EIIB_2"/>
</dbReference>
<dbReference type="Gene3D" id="3.40.50.2300">
    <property type="match status" value="1"/>
</dbReference>
<evidence type="ECO:0000313" key="4">
    <source>
        <dbReference type="Proteomes" id="UP000593842"/>
    </source>
</evidence>
<dbReference type="GO" id="GO:0009401">
    <property type="term" value="P:phosphoenolpyruvate-dependent sugar phosphotransferase system"/>
    <property type="evidence" value="ECO:0007669"/>
    <property type="project" value="InterPro"/>
</dbReference>
<evidence type="ECO:0000313" key="3">
    <source>
        <dbReference type="EMBL" id="BCL56535.1"/>
    </source>
</evidence>
<feature type="domain" description="PTS EIIB type-2" evidence="2">
    <location>
        <begin position="2"/>
        <end position="96"/>
    </location>
</feature>
<dbReference type="GO" id="GO:0008982">
    <property type="term" value="F:protein-N(PI)-phosphohistidine-sugar phosphotransferase activity"/>
    <property type="evidence" value="ECO:0007669"/>
    <property type="project" value="InterPro"/>
</dbReference>
<evidence type="ECO:0000256" key="1">
    <source>
        <dbReference type="ARBA" id="ARBA00022679"/>
    </source>
</evidence>
<dbReference type="AlphaFoldDB" id="A0A7I8E1V5"/>
<gene>
    <name evidence="3" type="ORF">Fi14EGH31_02470</name>
</gene>